<dbReference type="InterPro" id="IPR037069">
    <property type="entry name" value="AcylCoA_DH/ox_N_sf"/>
</dbReference>
<protein>
    <recommendedName>
        <fullName evidence="8">Acyl-[acyl-carrier-protein] dehydrogenase MbtN</fullName>
    </recommendedName>
    <alternativeName>
        <fullName evidence="9">Mycobactin synthase protein N</fullName>
    </alternativeName>
</protein>
<feature type="domain" description="Acyl-CoA dehydrogenase/oxidase C-terminal" evidence="11">
    <location>
        <begin position="236"/>
        <end position="384"/>
    </location>
</feature>
<dbReference type="Gene3D" id="1.20.140.10">
    <property type="entry name" value="Butyryl-CoA Dehydrogenase, subunit A, domain 3"/>
    <property type="match status" value="1"/>
</dbReference>
<dbReference type="SUPFAM" id="SSF56645">
    <property type="entry name" value="Acyl-CoA dehydrogenase NM domain-like"/>
    <property type="match status" value="1"/>
</dbReference>
<dbReference type="PANTHER" id="PTHR48083:SF20">
    <property type="entry name" value="LONG-CHAIN SPECIFIC ACYL-COA DEHYDROGENASE, MITOCHONDRIAL"/>
    <property type="match status" value="1"/>
</dbReference>
<accession>A0A2N6VM25</accession>
<gene>
    <name evidence="14" type="ORF">CJ199_08245</name>
</gene>
<dbReference type="GO" id="GO:0033539">
    <property type="term" value="P:fatty acid beta-oxidation using acyl-CoA dehydrogenase"/>
    <property type="evidence" value="ECO:0007669"/>
    <property type="project" value="TreeGrafter"/>
</dbReference>
<reference evidence="14 15" key="1">
    <citation type="submission" date="2017-09" db="EMBL/GenBank/DDBJ databases">
        <title>Bacterial strain isolated from the female urinary microbiota.</title>
        <authorList>
            <person name="Thomas-White K."/>
            <person name="Kumar N."/>
            <person name="Forster S."/>
            <person name="Putonti C."/>
            <person name="Lawley T."/>
            <person name="Wolfe A.J."/>
        </authorList>
    </citation>
    <scope>NUCLEOTIDE SEQUENCE [LARGE SCALE GENOMIC DNA]</scope>
    <source>
        <strain evidence="14 15">UMB1301</strain>
    </source>
</reference>
<comment type="similarity">
    <text evidence="3 10">Belongs to the acyl-CoA dehydrogenase family.</text>
</comment>
<evidence type="ECO:0000256" key="1">
    <source>
        <dbReference type="ARBA" id="ARBA00001974"/>
    </source>
</evidence>
<comment type="caution">
    <text evidence="14">The sequence shown here is derived from an EMBL/GenBank/DDBJ whole genome shotgun (WGS) entry which is preliminary data.</text>
</comment>
<feature type="domain" description="Acyl-CoA oxidase/dehydrogenase middle" evidence="12">
    <location>
        <begin position="127"/>
        <end position="223"/>
    </location>
</feature>
<evidence type="ECO:0000256" key="2">
    <source>
        <dbReference type="ARBA" id="ARBA00005102"/>
    </source>
</evidence>
<dbReference type="InterPro" id="IPR046373">
    <property type="entry name" value="Acyl-CoA_Oxase/DH_mid-dom_sf"/>
</dbReference>
<dbReference type="GO" id="GO:0005737">
    <property type="term" value="C:cytoplasm"/>
    <property type="evidence" value="ECO:0007669"/>
    <property type="project" value="TreeGrafter"/>
</dbReference>
<evidence type="ECO:0000256" key="10">
    <source>
        <dbReference type="RuleBase" id="RU362125"/>
    </source>
</evidence>
<evidence type="ECO:0000256" key="9">
    <source>
        <dbReference type="ARBA" id="ARBA00042660"/>
    </source>
</evidence>
<evidence type="ECO:0000259" key="11">
    <source>
        <dbReference type="Pfam" id="PF00441"/>
    </source>
</evidence>
<proteinExistence type="inferred from homology"/>
<keyword evidence="5 10" id="KW-0274">FAD</keyword>
<comment type="cofactor">
    <cofactor evidence="1 10">
        <name>FAD</name>
        <dbReference type="ChEBI" id="CHEBI:57692"/>
    </cofactor>
</comment>
<evidence type="ECO:0000256" key="7">
    <source>
        <dbReference type="ARBA" id="ARBA00037085"/>
    </source>
</evidence>
<dbReference type="InterPro" id="IPR036250">
    <property type="entry name" value="AcylCo_DH-like_C"/>
</dbReference>
<dbReference type="Pfam" id="PF02770">
    <property type="entry name" value="Acyl-CoA_dh_M"/>
    <property type="match status" value="1"/>
</dbReference>
<keyword evidence="6 10" id="KW-0560">Oxidoreductase</keyword>
<feature type="domain" description="Acyl-CoA dehydrogenase/oxidase N-terminal" evidence="13">
    <location>
        <begin position="12"/>
        <end position="123"/>
    </location>
</feature>
<organism evidence="14 15">
    <name type="scientific">Brevibacterium paucivorans</name>
    <dbReference type="NCBI Taxonomy" id="170994"/>
    <lineage>
        <taxon>Bacteria</taxon>
        <taxon>Bacillati</taxon>
        <taxon>Actinomycetota</taxon>
        <taxon>Actinomycetes</taxon>
        <taxon>Micrococcales</taxon>
        <taxon>Brevibacteriaceae</taxon>
        <taxon>Brevibacterium</taxon>
    </lineage>
</organism>
<evidence type="ECO:0000256" key="6">
    <source>
        <dbReference type="ARBA" id="ARBA00023002"/>
    </source>
</evidence>
<dbReference type="OrthoDB" id="2769798at2"/>
<dbReference type="AlphaFoldDB" id="A0A2N6VM25"/>
<dbReference type="PROSITE" id="PS00073">
    <property type="entry name" value="ACYL_COA_DH_2"/>
    <property type="match status" value="1"/>
</dbReference>
<comment type="pathway">
    <text evidence="2">Siderophore biosynthesis; mycobactin biosynthesis.</text>
</comment>
<name>A0A2N6VM25_9MICO</name>
<dbReference type="EMBL" id="PNHK01000003">
    <property type="protein sequence ID" value="PMD05073.1"/>
    <property type="molecule type" value="Genomic_DNA"/>
</dbReference>
<dbReference type="InterPro" id="IPR006089">
    <property type="entry name" value="Acyl-CoA_DH_CS"/>
</dbReference>
<dbReference type="Pfam" id="PF02771">
    <property type="entry name" value="Acyl-CoA_dh_N"/>
    <property type="match status" value="1"/>
</dbReference>
<evidence type="ECO:0000313" key="14">
    <source>
        <dbReference type="EMBL" id="PMD05073.1"/>
    </source>
</evidence>
<keyword evidence="4 10" id="KW-0285">Flavoprotein</keyword>
<dbReference type="InterPro" id="IPR013786">
    <property type="entry name" value="AcylCoA_DH/ox_N"/>
</dbReference>
<comment type="function">
    <text evidence="7">Catalyzes the dehydrogenation at the alpha-beta position of ACP-bound acyl chains. This results in the introduction of a double bond in the lipidic chain, which is further transferred to the epsilon-amino group of lysine residue in the mycobactin core by MbtK.</text>
</comment>
<dbReference type="RefSeq" id="WP_102239014.1">
    <property type="nucleotide sequence ID" value="NZ_PNHK01000003.1"/>
</dbReference>
<dbReference type="Proteomes" id="UP000235598">
    <property type="component" value="Unassembled WGS sequence"/>
</dbReference>
<dbReference type="Pfam" id="PF00441">
    <property type="entry name" value="Acyl-CoA_dh_1"/>
    <property type="match status" value="1"/>
</dbReference>
<evidence type="ECO:0000256" key="3">
    <source>
        <dbReference type="ARBA" id="ARBA00009347"/>
    </source>
</evidence>
<dbReference type="InterPro" id="IPR050741">
    <property type="entry name" value="Acyl-CoA_dehydrogenase"/>
</dbReference>
<evidence type="ECO:0000259" key="12">
    <source>
        <dbReference type="Pfam" id="PF02770"/>
    </source>
</evidence>
<sequence>MILDGYRGAWETEETDDLRDLTRSFLEKEAKPNLARWAEEHKIDREFWNKAGELGLLCVSIPEEYGGGGGTFAHEAVVLQEQGYIGDAAWGYAVHSTIVAHYINAIGTEEQKKRWLPGLASGELVGAIAMTEPGTGSDLQAVKTKAVLDGDEYVINGAKTFISNGTHADIVIIVARTNDQPGGKGLSLIVAEVNDLPGFSRGRVLDKVGQRGQDTRELFFEDMRVPAENLLGGVEGKGFIHLMQQLPQERLALAVTGVTTAEYAVRLTIDYAKEREAFGRPILGFQNTKFVLAECATDTFAARTFVDHLIAQHIDGKLTTEQASAGKYWATDIQNNVIDRCVQIFGGYGYMLEYPIARMYADARVQKIYGGTNEIMKDLISRGL</sequence>
<dbReference type="InterPro" id="IPR009075">
    <property type="entry name" value="AcylCo_DH/oxidase_C"/>
</dbReference>
<dbReference type="Gene3D" id="1.10.540.10">
    <property type="entry name" value="Acyl-CoA dehydrogenase/oxidase, N-terminal domain"/>
    <property type="match status" value="1"/>
</dbReference>
<dbReference type="GO" id="GO:0003995">
    <property type="term" value="F:acyl-CoA dehydrogenase activity"/>
    <property type="evidence" value="ECO:0007669"/>
    <property type="project" value="InterPro"/>
</dbReference>
<evidence type="ECO:0000256" key="4">
    <source>
        <dbReference type="ARBA" id="ARBA00022630"/>
    </source>
</evidence>
<evidence type="ECO:0000259" key="13">
    <source>
        <dbReference type="Pfam" id="PF02771"/>
    </source>
</evidence>
<dbReference type="FunFam" id="1.20.140.10:FF:000001">
    <property type="entry name" value="Acyl-CoA dehydrogenase"/>
    <property type="match status" value="1"/>
</dbReference>
<dbReference type="PANTHER" id="PTHR48083">
    <property type="entry name" value="MEDIUM-CHAIN SPECIFIC ACYL-COA DEHYDROGENASE, MITOCHONDRIAL-RELATED"/>
    <property type="match status" value="1"/>
</dbReference>
<dbReference type="FunFam" id="2.40.110.10:FF:000002">
    <property type="entry name" value="Acyl-CoA dehydrogenase fadE12"/>
    <property type="match status" value="1"/>
</dbReference>
<dbReference type="InterPro" id="IPR006091">
    <property type="entry name" value="Acyl-CoA_Oxase/DH_mid-dom"/>
</dbReference>
<dbReference type="FunFam" id="1.10.540.10:FF:000026">
    <property type="entry name" value="Acyl-CoA dehydrogenase medium chain"/>
    <property type="match status" value="1"/>
</dbReference>
<dbReference type="GO" id="GO:0050660">
    <property type="term" value="F:flavin adenine dinucleotide binding"/>
    <property type="evidence" value="ECO:0007669"/>
    <property type="project" value="InterPro"/>
</dbReference>
<evidence type="ECO:0000256" key="8">
    <source>
        <dbReference type="ARBA" id="ARBA00040394"/>
    </source>
</evidence>
<evidence type="ECO:0000313" key="15">
    <source>
        <dbReference type="Proteomes" id="UP000235598"/>
    </source>
</evidence>
<dbReference type="InterPro" id="IPR009100">
    <property type="entry name" value="AcylCoA_DH/oxidase_NM_dom_sf"/>
</dbReference>
<dbReference type="SUPFAM" id="SSF47203">
    <property type="entry name" value="Acyl-CoA dehydrogenase C-terminal domain-like"/>
    <property type="match status" value="1"/>
</dbReference>
<dbReference type="Gene3D" id="2.40.110.10">
    <property type="entry name" value="Butyryl-CoA Dehydrogenase, subunit A, domain 2"/>
    <property type="match status" value="1"/>
</dbReference>
<evidence type="ECO:0000256" key="5">
    <source>
        <dbReference type="ARBA" id="ARBA00022827"/>
    </source>
</evidence>